<protein>
    <submittedName>
        <fullName evidence="1">Uncharacterized protein</fullName>
    </submittedName>
</protein>
<name>A0A8H4B4N2_GIGMA</name>
<gene>
    <name evidence="1" type="ORF">F8M41_007034</name>
</gene>
<evidence type="ECO:0000313" key="2">
    <source>
        <dbReference type="Proteomes" id="UP000439903"/>
    </source>
</evidence>
<reference evidence="1 2" key="1">
    <citation type="journal article" date="2019" name="Environ. Microbiol.">
        <title>At the nexus of three kingdoms: the genome of the mycorrhizal fungus Gigaspora margarita provides insights into plant, endobacterial and fungal interactions.</title>
        <authorList>
            <person name="Venice F."/>
            <person name="Ghignone S."/>
            <person name="Salvioli di Fossalunga A."/>
            <person name="Amselem J."/>
            <person name="Novero M."/>
            <person name="Xianan X."/>
            <person name="Sedzielewska Toro K."/>
            <person name="Morin E."/>
            <person name="Lipzen A."/>
            <person name="Grigoriev I.V."/>
            <person name="Henrissat B."/>
            <person name="Martin F.M."/>
            <person name="Bonfante P."/>
        </authorList>
    </citation>
    <scope>NUCLEOTIDE SEQUENCE [LARGE SCALE GENOMIC DNA]</scope>
    <source>
        <strain evidence="1 2">BEG34</strain>
    </source>
</reference>
<dbReference type="Proteomes" id="UP000439903">
    <property type="component" value="Unassembled WGS sequence"/>
</dbReference>
<comment type="caution">
    <text evidence="1">The sequence shown here is derived from an EMBL/GenBank/DDBJ whole genome shotgun (WGS) entry which is preliminary data.</text>
</comment>
<dbReference type="Gene3D" id="3.80.10.10">
    <property type="entry name" value="Ribonuclease Inhibitor"/>
    <property type="match status" value="1"/>
</dbReference>
<keyword evidence="2" id="KW-1185">Reference proteome</keyword>
<sequence length="82" mass="9527">MFQDDLGRAFVEALCENSTLTDLCLYNNNLRDTLLTVIDDLLTNNRKSINEYCKKTTYKSQYKSRYSNTSCTNYRPTIPAKI</sequence>
<proteinExistence type="predicted"/>
<organism evidence="1 2">
    <name type="scientific">Gigaspora margarita</name>
    <dbReference type="NCBI Taxonomy" id="4874"/>
    <lineage>
        <taxon>Eukaryota</taxon>
        <taxon>Fungi</taxon>
        <taxon>Fungi incertae sedis</taxon>
        <taxon>Mucoromycota</taxon>
        <taxon>Glomeromycotina</taxon>
        <taxon>Glomeromycetes</taxon>
        <taxon>Diversisporales</taxon>
        <taxon>Gigasporaceae</taxon>
        <taxon>Gigaspora</taxon>
    </lineage>
</organism>
<dbReference type="InterPro" id="IPR032675">
    <property type="entry name" value="LRR_dom_sf"/>
</dbReference>
<evidence type="ECO:0000313" key="1">
    <source>
        <dbReference type="EMBL" id="KAF0559066.1"/>
    </source>
</evidence>
<dbReference type="AlphaFoldDB" id="A0A8H4B4N2"/>
<dbReference type="SUPFAM" id="SSF52047">
    <property type="entry name" value="RNI-like"/>
    <property type="match status" value="1"/>
</dbReference>
<accession>A0A8H4B4N2</accession>
<dbReference type="EMBL" id="WTPW01000018">
    <property type="protein sequence ID" value="KAF0559066.1"/>
    <property type="molecule type" value="Genomic_DNA"/>
</dbReference>